<dbReference type="AlphaFoldDB" id="A0AB39USU1"/>
<dbReference type="EMBL" id="CP154858">
    <property type="protein sequence ID" value="XDT70910.1"/>
    <property type="molecule type" value="Genomic_DNA"/>
</dbReference>
<protein>
    <submittedName>
        <fullName evidence="4">Alpha/beta fold hydrolase</fullName>
    </submittedName>
</protein>
<dbReference type="GO" id="GO:0016787">
    <property type="term" value="F:hydrolase activity"/>
    <property type="evidence" value="ECO:0007669"/>
    <property type="project" value="UniProtKB-KW"/>
</dbReference>
<feature type="domain" description="AB hydrolase-1" evidence="3">
    <location>
        <begin position="8"/>
        <end position="225"/>
    </location>
</feature>
<gene>
    <name evidence="4" type="ORF">AAIA72_08785</name>
</gene>
<accession>A0AB39USU1</accession>
<dbReference type="Gene3D" id="3.40.50.1820">
    <property type="entry name" value="alpha/beta hydrolase"/>
    <property type="match status" value="1"/>
</dbReference>
<dbReference type="GO" id="GO:0009234">
    <property type="term" value="P:menaquinone biosynthetic process"/>
    <property type="evidence" value="ECO:0007669"/>
    <property type="project" value="UniProtKB-KW"/>
</dbReference>
<reference evidence="4" key="1">
    <citation type="submission" date="2024-05" db="EMBL/GenBank/DDBJ databases">
        <title>Genome sequencing of novel strain.</title>
        <authorList>
            <person name="Ganbat D."/>
            <person name="Ganbat S."/>
            <person name="Lee S.-J."/>
        </authorList>
    </citation>
    <scope>NUCLEOTIDE SEQUENCE</scope>
    <source>
        <strain evidence="4">SMD15-11</strain>
    </source>
</reference>
<evidence type="ECO:0000313" key="4">
    <source>
        <dbReference type="EMBL" id="XDT70910.1"/>
    </source>
</evidence>
<dbReference type="RefSeq" id="WP_369599951.1">
    <property type="nucleotide sequence ID" value="NZ_CP154858.1"/>
</dbReference>
<dbReference type="Pfam" id="PF12697">
    <property type="entry name" value="Abhydrolase_6"/>
    <property type="match status" value="1"/>
</dbReference>
<keyword evidence="1" id="KW-0474">Menaquinone biosynthesis</keyword>
<dbReference type="PANTHER" id="PTHR42916:SF1">
    <property type="entry name" value="PROTEIN PHYLLO, CHLOROPLASTIC"/>
    <property type="match status" value="1"/>
</dbReference>
<dbReference type="InterPro" id="IPR029058">
    <property type="entry name" value="AB_hydrolase_fold"/>
</dbReference>
<evidence type="ECO:0000256" key="1">
    <source>
        <dbReference type="ARBA" id="ARBA00022428"/>
    </source>
</evidence>
<proteinExistence type="predicted"/>
<keyword evidence="2" id="KW-0456">Lyase</keyword>
<sequence>MLSGHLWLLHGQLQRPDVWSALLFPPGWRTHPVDLWSRPWQGFDDLSEWLAEAVSDAGAGPHVLLGYSMGGRLALHALTRQPERWQAAVIVAAHPGPESGRDREQAARFDTHWANRFRHEPPDAVLDDWYRLPVFAGRPPAHRFALKDTPAERVAAMFEVFSKARQPWLLPALGRLRLPIHYITGSLDRPYTDWGKRLGHALPTLTHHVIPDAGHRVPWEQPQRFMTCLTTILEGIPL</sequence>
<evidence type="ECO:0000259" key="3">
    <source>
        <dbReference type="Pfam" id="PF12697"/>
    </source>
</evidence>
<dbReference type="SUPFAM" id="SSF53474">
    <property type="entry name" value="alpha/beta-Hydrolases"/>
    <property type="match status" value="1"/>
</dbReference>
<dbReference type="PANTHER" id="PTHR42916">
    <property type="entry name" value="2-SUCCINYL-5-ENOLPYRUVYL-6-HYDROXY-3-CYCLOHEXENE-1-CARBOXYLATE SYNTHASE"/>
    <property type="match status" value="1"/>
</dbReference>
<name>A0AB39USU1_9GAMM</name>
<dbReference type="InterPro" id="IPR000073">
    <property type="entry name" value="AB_hydrolase_1"/>
</dbReference>
<organism evidence="4">
    <name type="scientific">Thermohahella caldifontis</name>
    <dbReference type="NCBI Taxonomy" id="3142973"/>
    <lineage>
        <taxon>Bacteria</taxon>
        <taxon>Pseudomonadati</taxon>
        <taxon>Pseudomonadota</taxon>
        <taxon>Gammaproteobacteria</taxon>
        <taxon>Oceanospirillales</taxon>
        <taxon>Hahellaceae</taxon>
        <taxon>Thermohahella</taxon>
    </lineage>
</organism>
<evidence type="ECO:0000256" key="2">
    <source>
        <dbReference type="ARBA" id="ARBA00023239"/>
    </source>
</evidence>
<dbReference type="GO" id="GO:0016829">
    <property type="term" value="F:lyase activity"/>
    <property type="evidence" value="ECO:0007669"/>
    <property type="project" value="UniProtKB-KW"/>
</dbReference>
<dbReference type="KEGG" id="tcd:AAIA72_08785"/>
<keyword evidence="4" id="KW-0378">Hydrolase</keyword>